<reference evidence="3 4" key="1">
    <citation type="submission" date="2018-10" db="EMBL/GenBank/DDBJ databases">
        <authorList>
            <consortium name="IHU Genomes"/>
        </authorList>
    </citation>
    <scope>NUCLEOTIDE SEQUENCE [LARGE SCALE GENOMIC DNA]</scope>
    <source>
        <strain evidence="3 4">A1</strain>
    </source>
</reference>
<accession>A0A5K0U8K8</accession>
<feature type="region of interest" description="Disordered" evidence="2">
    <location>
        <begin position="47"/>
        <end position="80"/>
    </location>
</feature>
<keyword evidence="4" id="KW-1185">Reference proteome</keyword>
<organism evidence="3 4">
    <name type="scientific">Yasminevirus sp. GU-2018</name>
    <dbReference type="NCBI Taxonomy" id="2420051"/>
    <lineage>
        <taxon>Viruses</taxon>
        <taxon>Varidnaviria</taxon>
        <taxon>Bamfordvirae</taxon>
        <taxon>Nucleocytoviricota</taxon>
        <taxon>Megaviricetes</taxon>
        <taxon>Imitervirales</taxon>
        <taxon>Mimiviridae</taxon>
        <taxon>Klosneuvirinae</taxon>
        <taxon>Yasminevirus</taxon>
        <taxon>Yasminevirus saudimassiliense</taxon>
    </lineage>
</organism>
<comment type="caution">
    <text evidence="3">The sequence shown here is derived from an EMBL/GenBank/DDBJ whole genome shotgun (WGS) entry which is preliminary data.</text>
</comment>
<gene>
    <name evidence="3" type="ORF">YASMINEVIRUS_942</name>
</gene>
<evidence type="ECO:0000256" key="2">
    <source>
        <dbReference type="SAM" id="MobiDB-lite"/>
    </source>
</evidence>
<evidence type="ECO:0000256" key="1">
    <source>
        <dbReference type="SAM" id="Coils"/>
    </source>
</evidence>
<dbReference type="EMBL" id="UPSH01000001">
    <property type="protein sequence ID" value="VBB18479.1"/>
    <property type="molecule type" value="Genomic_DNA"/>
</dbReference>
<dbReference type="Gene3D" id="1.10.287.1490">
    <property type="match status" value="1"/>
</dbReference>
<name>A0A5K0U8K8_9VIRU</name>
<evidence type="ECO:0000313" key="4">
    <source>
        <dbReference type="Proteomes" id="UP000594342"/>
    </source>
</evidence>
<evidence type="ECO:0000313" key="3">
    <source>
        <dbReference type="EMBL" id="VBB18479.1"/>
    </source>
</evidence>
<feature type="compositionally biased region" description="Polar residues" evidence="2">
    <location>
        <begin position="65"/>
        <end position="78"/>
    </location>
</feature>
<protein>
    <submittedName>
        <fullName evidence="3">Uncharacterized protein</fullName>
    </submittedName>
</protein>
<sequence>MSYSTPSEKYRKYRDLLQDDPHNEVYSRKLTKYGNMLKKSQKGGNLLDQILTNTPQVNDVPATNEPVSNADASGSGSKAKTENLIRKINDMVAYAQENGMSGGSKKRSTHGSGSGSRVKGYRQMVGGGKYELPKQIQTIKDKLAKPMGEEAIIQGVTTLKDTAQKSSAEAEELKQTVASLNAQLEALRSSSESAKEQIGTKEQSLKELTEAYEALRKAIGVPDGLTYVKDVEEAKAILKKSADEIERLKQEIEALKAKAQTDEANIRDLSQKLVTAEQDLRELEGVHNDTIKGYDEIVAEYDRRYTDLMSQIGALTE</sequence>
<feature type="region of interest" description="Disordered" evidence="2">
    <location>
        <begin position="98"/>
        <end position="119"/>
    </location>
</feature>
<proteinExistence type="predicted"/>
<dbReference type="Proteomes" id="UP000594342">
    <property type="component" value="Unassembled WGS sequence"/>
</dbReference>
<feature type="coiled-coil region" evidence="1">
    <location>
        <begin position="156"/>
        <end position="286"/>
    </location>
</feature>
<keyword evidence="1" id="KW-0175">Coiled coil</keyword>